<organism evidence="9">
    <name type="scientific">Ceratitis capitata</name>
    <name type="common">Mediterranean fruit fly</name>
    <name type="synonym">Tephritis capitata</name>
    <dbReference type="NCBI Taxonomy" id="7213"/>
    <lineage>
        <taxon>Eukaryota</taxon>
        <taxon>Metazoa</taxon>
        <taxon>Ecdysozoa</taxon>
        <taxon>Arthropoda</taxon>
        <taxon>Hexapoda</taxon>
        <taxon>Insecta</taxon>
        <taxon>Pterygota</taxon>
        <taxon>Neoptera</taxon>
        <taxon>Endopterygota</taxon>
        <taxon>Diptera</taxon>
        <taxon>Brachycera</taxon>
        <taxon>Muscomorpha</taxon>
        <taxon>Tephritoidea</taxon>
        <taxon>Tephritidae</taxon>
        <taxon>Ceratitis</taxon>
        <taxon>Ceratitis</taxon>
    </lineage>
</organism>
<dbReference type="InterPro" id="IPR001611">
    <property type="entry name" value="Leu-rich_rpt"/>
</dbReference>
<dbReference type="Pfam" id="PF13855">
    <property type="entry name" value="LRR_8"/>
    <property type="match status" value="9"/>
</dbReference>
<evidence type="ECO:0000256" key="5">
    <source>
        <dbReference type="ARBA" id="ARBA00022737"/>
    </source>
</evidence>
<dbReference type="FunFam" id="3.80.10.10:FF:001035">
    <property type="entry name" value="GH20134p"/>
    <property type="match status" value="1"/>
</dbReference>
<accession>W8AFI2</accession>
<evidence type="ECO:0000256" key="3">
    <source>
        <dbReference type="ARBA" id="ARBA00022614"/>
    </source>
</evidence>
<dbReference type="InterPro" id="IPR000225">
    <property type="entry name" value="Armadillo"/>
</dbReference>
<dbReference type="InterPro" id="IPR003591">
    <property type="entry name" value="Leu-rich_rpt_typical-subtyp"/>
</dbReference>
<evidence type="ECO:0000256" key="7">
    <source>
        <dbReference type="PROSITE-ProRule" id="PRU00259"/>
    </source>
</evidence>
<dbReference type="Gene3D" id="3.80.10.10">
    <property type="entry name" value="Ribonuclease Inhibitor"/>
    <property type="match status" value="9"/>
</dbReference>
<evidence type="ECO:0000313" key="9">
    <source>
        <dbReference type="EMBL" id="JAB86980.1"/>
    </source>
</evidence>
<keyword evidence="4" id="KW-0732">Signal</keyword>
<keyword evidence="2" id="KW-1003">Cell membrane</keyword>
<keyword evidence="8" id="KW-1133">Transmembrane helix</keyword>
<gene>
    <name evidence="9" type="primary">CHAO</name>
</gene>
<evidence type="ECO:0000256" key="2">
    <source>
        <dbReference type="ARBA" id="ARBA00022475"/>
    </source>
</evidence>
<dbReference type="InterPro" id="IPR032675">
    <property type="entry name" value="LRR_dom_sf"/>
</dbReference>
<evidence type="ECO:0000256" key="1">
    <source>
        <dbReference type="ARBA" id="ARBA00004236"/>
    </source>
</evidence>
<protein>
    <submittedName>
        <fullName evidence="9">Chaoptin</fullName>
    </submittedName>
</protein>
<keyword evidence="3" id="KW-0433">Leucine-rich repeat</keyword>
<name>W8AFI2_CERCA</name>
<keyword evidence="6 8" id="KW-0472">Membrane</keyword>
<feature type="repeat" description="ARM" evidence="7">
    <location>
        <begin position="222"/>
        <end position="251"/>
    </location>
</feature>
<dbReference type="InterPro" id="IPR050328">
    <property type="entry name" value="Dev_Immune_Receptor"/>
</dbReference>
<dbReference type="PANTHER" id="PTHR24373:SF370">
    <property type="entry name" value="FISH-LIPS, ISOFORM E"/>
    <property type="match status" value="1"/>
</dbReference>
<dbReference type="GO" id="GO:0005886">
    <property type="term" value="C:plasma membrane"/>
    <property type="evidence" value="ECO:0007669"/>
    <property type="project" value="UniProtKB-SubCell"/>
</dbReference>
<dbReference type="OrthoDB" id="1111193at2759"/>
<feature type="transmembrane region" description="Helical" evidence="8">
    <location>
        <begin position="6"/>
        <end position="26"/>
    </location>
</feature>
<dbReference type="PROSITE" id="PS50176">
    <property type="entry name" value="ARM_REPEAT"/>
    <property type="match status" value="1"/>
</dbReference>
<reference evidence="9" key="1">
    <citation type="submission" date="2013-07" db="EMBL/GenBank/DDBJ databases">
        <authorList>
            <person name="Geib S."/>
        </authorList>
    </citation>
    <scope>NUCLEOTIDE SEQUENCE</scope>
</reference>
<reference evidence="9" key="2">
    <citation type="journal article" date="2014" name="BMC Genomics">
        <title>A genomic perspective to assessing quality of mass-reared SIT flies used in Mediterranean fruit fly (Ceratitis capitata) eradication in California.</title>
        <authorList>
            <person name="Calla B."/>
            <person name="Hall B."/>
            <person name="Hou S."/>
            <person name="Geib S.M."/>
        </authorList>
    </citation>
    <scope>NUCLEOTIDE SEQUENCE</scope>
</reference>
<dbReference type="SMART" id="SM00369">
    <property type="entry name" value="LRR_TYP"/>
    <property type="match status" value="25"/>
</dbReference>
<keyword evidence="8" id="KW-0812">Transmembrane</keyword>
<evidence type="ECO:0000256" key="6">
    <source>
        <dbReference type="ARBA" id="ARBA00023136"/>
    </source>
</evidence>
<dbReference type="GO" id="GO:0048468">
    <property type="term" value="P:cell development"/>
    <property type="evidence" value="ECO:0007669"/>
    <property type="project" value="UniProtKB-ARBA"/>
</dbReference>
<comment type="subcellular location">
    <subcellularLocation>
        <location evidence="1">Cell membrane</location>
    </subcellularLocation>
</comment>
<dbReference type="PRINTS" id="PR00019">
    <property type="entry name" value="LEURICHRPT"/>
</dbReference>
<dbReference type="FunFam" id="3.80.10.10:FF:001373">
    <property type="entry name" value="GH20134p"/>
    <property type="match status" value="1"/>
</dbReference>
<dbReference type="EMBL" id="GAMC01019575">
    <property type="protein sequence ID" value="JAB86980.1"/>
    <property type="molecule type" value="mRNA"/>
</dbReference>
<dbReference type="SUPFAM" id="SSF52058">
    <property type="entry name" value="L domain-like"/>
    <property type="match status" value="4"/>
</dbReference>
<dbReference type="Pfam" id="PF00560">
    <property type="entry name" value="LRR_1"/>
    <property type="match status" value="1"/>
</dbReference>
<proteinExistence type="evidence at transcript level"/>
<keyword evidence="5" id="KW-0677">Repeat</keyword>
<evidence type="ECO:0000256" key="8">
    <source>
        <dbReference type="SAM" id="Phobius"/>
    </source>
</evidence>
<dbReference type="SMART" id="SM00365">
    <property type="entry name" value="LRR_SD22"/>
    <property type="match status" value="11"/>
</dbReference>
<dbReference type="PANTHER" id="PTHR24373">
    <property type="entry name" value="SLIT RELATED LEUCINE-RICH REPEAT NEURONAL PROTEIN"/>
    <property type="match status" value="1"/>
</dbReference>
<dbReference type="FunFam" id="3.80.10.10:FF:001167">
    <property type="entry name" value="Chaoptin"/>
    <property type="match status" value="1"/>
</dbReference>
<sequence>MGLEFFFKFGYAFLIITLMIMIWMSLARASMHMYEMDDTRYPPCTQNALCTCSKSAPDLGIVHCKNIPFPALPKMVNESKVFSLHMENTGLREIESYFLQSTGMYRLKISGNHLTEIPDDAFTGLERSLWELLLPQNDLVEIPSKAIRHLQKLRHLDLGNNHITHVQHDSFRGLEDSLQWLILRDNCISMLMAHSFSGLLILETLDLSGNNLFEIDPDVFVDGMPRLTKLLLTDNILSEIPYDALGPLKSLRTLDISHNVIWSLSGNDTYDIKSATKLNLDNLHLEYNHIDMLPPNSFKNFDIVNRTFFDGNPIHTLREDAFKSAKIREIYMRYCGLTNISPLAFDSLVNSLQILDLSGNNLTHLHHKLFNNFDVLRVISLRDNKIKIEQPLETFNAMQYTLLKLDLSGDMNDPTNLQTLRNMTRMRNMRSLSMSRMGSATTIGPDDFKDFGVELEDLQITRATLGTIQSHAFKHVRGLKHLDFSENGIQTIENDAFHEIGHSLISLKISHGFTGAALPADPLRHLTSLQELDFSNNKITSMSDTSFHFLKNLRLLELHDNRIEQVMKGTFQGDIHSKLEEISLRFNHLTQISQHTFFDLEALRKLHLDDNKIERVERRAFMNLDELEHLSLRGNKLNNLADESFQNLPKLETLDMAFNNLPNFNFDYFDQVGTLSTLNVNVSHNQITMLMYNSSWAGRSDHGSMHHSNIKLLDLSHNNISIIHPGYFRPAEISLTHLYMGYNSLMNATRDVFGNMPHLQWLDLSYNRIRELDFDAFKNTKQLQLIYLDHNYLTDIPQDIFKPIYALRVVDMSHNHLRGLPDNLFYNGGMEKMDVSHNMLLKIPSSSLSSLAALTLCELHLSNNFISTIHSMDLSNKFRSLRYLDISYNYLLRIDDAVFATMPRLAALDLSHNRDLKVMDKSFMGLENSLIKLGMENVSLSTIPEIRLKYLRELRLGYNELPSIPQELAFNMSNLRMLDLSNNDLTNVPLMTQSLPHLRKLMLSGNPITSLNNNSFDGVNEDLEMLDISNFRLHYFEYGCLDSLPHLRSLKLTAYSHLEHFNIPHLLRHHHNIRELWIEAPQPFTRIIKKGSGPNQDIQQVQMGQPTDLAREMEGHLPSKLTNITFSGPQFSSLSERILKGMRSPYLYMQLFNTTLKEIPTNFFKNMGRVRNISLDIRYNNRMLKKIPNPNTGNVPFLANSVFLTDLKMSDTDLNCDCDLGWVEFWQRKRRQYICSSQTWTDAVFRTFMNSPCQVYGRHNCDDHDDDLRETRCDNKGGQQLMEALKFDLECGWDNAGCRETFILLITALLMIVFWM</sequence>
<evidence type="ECO:0000256" key="4">
    <source>
        <dbReference type="ARBA" id="ARBA00022729"/>
    </source>
</evidence>
<dbReference type="PROSITE" id="PS51450">
    <property type="entry name" value="LRR"/>
    <property type="match status" value="12"/>
</dbReference>